<evidence type="ECO:0000256" key="8">
    <source>
        <dbReference type="ARBA" id="ARBA00023211"/>
    </source>
</evidence>
<dbReference type="InterPro" id="IPR002401">
    <property type="entry name" value="Cyt_P450_E_grp-I"/>
</dbReference>
<comment type="catalytic activity">
    <reaction evidence="12">
        <text>2-formamido-N(1)-(5-O-phospho-beta-D-ribosyl)acetamidine + ATP = 5-amino-1-(5-phospho-beta-D-ribosyl)imidazole + ADP + phosphate + H(+)</text>
        <dbReference type="Rhea" id="RHEA:23032"/>
        <dbReference type="ChEBI" id="CHEBI:15378"/>
        <dbReference type="ChEBI" id="CHEBI:30616"/>
        <dbReference type="ChEBI" id="CHEBI:43474"/>
        <dbReference type="ChEBI" id="CHEBI:137981"/>
        <dbReference type="ChEBI" id="CHEBI:147287"/>
        <dbReference type="ChEBI" id="CHEBI:456216"/>
        <dbReference type="EC" id="6.3.3.1"/>
    </reaction>
</comment>
<keyword evidence="6" id="KW-0658">Purine biosynthesis</keyword>
<dbReference type="PROSITE" id="PS00184">
    <property type="entry name" value="GARS"/>
    <property type="match status" value="1"/>
</dbReference>
<keyword evidence="7 13" id="KW-0067">ATP-binding</keyword>
<dbReference type="SUPFAM" id="SSF52440">
    <property type="entry name" value="PreATP-grasp domain"/>
    <property type="match status" value="1"/>
</dbReference>
<dbReference type="OrthoDB" id="2018833at2759"/>
<dbReference type="GO" id="GO:0004497">
    <property type="term" value="F:monooxygenase activity"/>
    <property type="evidence" value="ECO:0007669"/>
    <property type="project" value="InterPro"/>
</dbReference>
<gene>
    <name evidence="15" type="ORF">F53441_10760</name>
</gene>
<dbReference type="InterPro" id="IPR016185">
    <property type="entry name" value="PreATP-grasp_dom_sf"/>
</dbReference>
<dbReference type="Pfam" id="PF01071">
    <property type="entry name" value="GARS_A"/>
    <property type="match status" value="1"/>
</dbReference>
<dbReference type="GO" id="GO:0009113">
    <property type="term" value="P:purine nucleobase biosynthetic process"/>
    <property type="evidence" value="ECO:0007669"/>
    <property type="project" value="InterPro"/>
</dbReference>
<comment type="caution">
    <text evidence="15">The sequence shown here is derived from an EMBL/GenBank/DDBJ whole genome shotgun (WGS) entry which is preliminary data.</text>
</comment>
<dbReference type="Pfam" id="PF02843">
    <property type="entry name" value="GARS_C"/>
    <property type="match status" value="1"/>
</dbReference>
<evidence type="ECO:0000256" key="12">
    <source>
        <dbReference type="ARBA" id="ARBA00049057"/>
    </source>
</evidence>
<dbReference type="GO" id="GO:0004641">
    <property type="term" value="F:phosphoribosylformylglycinamidine cyclo-ligase activity"/>
    <property type="evidence" value="ECO:0007669"/>
    <property type="project" value="UniProtKB-EC"/>
</dbReference>
<dbReference type="GO" id="GO:0004637">
    <property type="term" value="F:phosphoribosylamine-glycine ligase activity"/>
    <property type="evidence" value="ECO:0007669"/>
    <property type="project" value="UniProtKB-EC"/>
</dbReference>
<organism evidence="15 16">
    <name type="scientific">Fusarium austroafricanum</name>
    <dbReference type="NCBI Taxonomy" id="2364996"/>
    <lineage>
        <taxon>Eukaryota</taxon>
        <taxon>Fungi</taxon>
        <taxon>Dikarya</taxon>
        <taxon>Ascomycota</taxon>
        <taxon>Pezizomycotina</taxon>
        <taxon>Sordariomycetes</taxon>
        <taxon>Hypocreomycetidae</taxon>
        <taxon>Hypocreales</taxon>
        <taxon>Nectriaceae</taxon>
        <taxon>Fusarium</taxon>
        <taxon>Fusarium concolor species complex</taxon>
    </lineage>
</organism>
<evidence type="ECO:0000256" key="9">
    <source>
        <dbReference type="ARBA" id="ARBA00038345"/>
    </source>
</evidence>
<sequence length="824" mass="90191">MACGCIENPTARRNETVLNDGLLRYLGFLNAERIVLTSPEALHEVLVTKNYSFPKPASLRETAGRFLGLGLILSEGDAHKMQRRSMNSAFAPRNIKALYSLLWENTREMVDRTTVERGDGMVEVEEWASRITLDLIGVAGLGRDFGAVQDEKNKLVKTYNVVFQPSSQAQMLHLIESLVPAWILTTLPIKFNSDIGQAARSIRETCREIISSKQKKLTEKKLDDMDIMSEAIRTGTFTDDGLIDQAMTLLAAGHDTTGAAFTWGVYLLAKHPEVQQRLRQEIRQRLPPLKAAKESPISSVNIDIMPYLQAVCSEILRFYAPVPQTLREAAEDTTITGQFIPKGTRIVIAPWATDRASSLWGPDAHVFSPDRWLYESAHGGAAKRTMGAGTSDKMLTILVIGKGGREHALAWKLGQAKSVDHVFVFPGNAGTQEGASNISNISNLTGAIADYHGLAQRAKELKVGLVVVGPDEDVVKGIDKFFRDVNIPCFAPSLEAAELEGSKVFAKGFMARNNIPTAEYRSFDKLEDALSYVRAVDHRIVIKADGLAAGKGVILPETKEEALEELRIIMEEGKFSTAGSSVVIEEYMEGDEISLLTFSDGETFYSLPPGQDHKRALEGNKGPNTGGMGVYSPVPFVTEQMLNQIDESILKPTFAAMKAEGRCFMGLLFTGIMFTPFGPKVIEYNVRFGDPETQSSMLLISPDTDLAAILLSCTNGTLSQTTLNLRPGFVCNVVIASGGYPGKYETGKAITLQSPTEDVVIFHAGTRKDEKDGVLRTAGGRVFSVAAYGDTIQEAIRKAYKGVECVSFEPMVFRKDIASRYATS</sequence>
<dbReference type="FunFam" id="3.30.1490.20:FF:000006">
    <property type="entry name" value="phosphoribosylamine--glycine ligase, chloroplastic-like"/>
    <property type="match status" value="1"/>
</dbReference>
<dbReference type="GO" id="GO:0020037">
    <property type="term" value="F:heme binding"/>
    <property type="evidence" value="ECO:0007669"/>
    <property type="project" value="InterPro"/>
</dbReference>
<dbReference type="AlphaFoldDB" id="A0A8H4K690"/>
<evidence type="ECO:0000256" key="2">
    <source>
        <dbReference type="ARBA" id="ARBA00013255"/>
    </source>
</evidence>
<dbReference type="SMART" id="SM01210">
    <property type="entry name" value="GARS_C"/>
    <property type="match status" value="1"/>
</dbReference>
<dbReference type="GO" id="GO:0016705">
    <property type="term" value="F:oxidoreductase activity, acting on paired donors, with incorporation or reduction of molecular oxygen"/>
    <property type="evidence" value="ECO:0007669"/>
    <property type="project" value="InterPro"/>
</dbReference>
<dbReference type="SMART" id="SM01209">
    <property type="entry name" value="GARS_A"/>
    <property type="match status" value="1"/>
</dbReference>
<dbReference type="SUPFAM" id="SSF48264">
    <property type="entry name" value="Cytochrome P450"/>
    <property type="match status" value="1"/>
</dbReference>
<evidence type="ECO:0000256" key="5">
    <source>
        <dbReference type="ARBA" id="ARBA00022741"/>
    </source>
</evidence>
<dbReference type="InterPro" id="IPR020561">
    <property type="entry name" value="PRibGlycinamid_synth_ATP-grasp"/>
</dbReference>
<evidence type="ECO:0000256" key="13">
    <source>
        <dbReference type="PROSITE-ProRule" id="PRU00409"/>
    </source>
</evidence>
<keyword evidence="5 13" id="KW-0547">Nucleotide-binding</keyword>
<protein>
    <recommendedName>
        <fullName evidence="2">phosphoribosylamine--glycine ligase</fullName>
        <ecNumber evidence="2">6.3.4.13</ecNumber>
    </recommendedName>
    <alternativeName>
        <fullName evidence="10">Glycinamide ribonucleotide synthetase</fullName>
    </alternativeName>
    <alternativeName>
        <fullName evidence="11">Phosphoribosylglycinamide synthetase</fullName>
    </alternativeName>
</protein>
<comment type="pathway">
    <text evidence="1">Purine metabolism; IMP biosynthesis via de novo pathway; N(1)-(5-phospho-D-ribosyl)glycinamide from 5-phospho-alpha-D-ribose 1-diphosphate: step 2/2.</text>
</comment>
<evidence type="ECO:0000313" key="15">
    <source>
        <dbReference type="EMBL" id="KAF4445507.1"/>
    </source>
</evidence>
<dbReference type="Gene3D" id="1.10.630.10">
    <property type="entry name" value="Cytochrome P450"/>
    <property type="match status" value="1"/>
</dbReference>
<evidence type="ECO:0000256" key="1">
    <source>
        <dbReference type="ARBA" id="ARBA00005174"/>
    </source>
</evidence>
<proteinExistence type="inferred from homology"/>
<dbReference type="Pfam" id="PF02844">
    <property type="entry name" value="GARS_N"/>
    <property type="match status" value="1"/>
</dbReference>
<name>A0A8H4K690_9HYPO</name>
<dbReference type="Proteomes" id="UP000605986">
    <property type="component" value="Unassembled WGS sequence"/>
</dbReference>
<dbReference type="HAMAP" id="MF_00138">
    <property type="entry name" value="GARS"/>
    <property type="match status" value="1"/>
</dbReference>
<keyword evidence="16" id="KW-1185">Reference proteome</keyword>
<dbReference type="InterPro" id="IPR011054">
    <property type="entry name" value="Rudment_hybrid_motif"/>
</dbReference>
<dbReference type="InterPro" id="IPR020559">
    <property type="entry name" value="PRibGlycinamide_synth_CS"/>
</dbReference>
<evidence type="ECO:0000256" key="10">
    <source>
        <dbReference type="ARBA" id="ARBA00042242"/>
    </source>
</evidence>
<dbReference type="Gene3D" id="3.90.600.10">
    <property type="entry name" value="Phosphoribosylglycinamide synthetase, C-terminal domain"/>
    <property type="match status" value="1"/>
</dbReference>
<dbReference type="InterPro" id="IPR000115">
    <property type="entry name" value="PRibGlycinamide_synth"/>
</dbReference>
<dbReference type="UniPathway" id="UPA00074">
    <property type="reaction ID" value="UER00125"/>
</dbReference>
<dbReference type="InterPro" id="IPR001128">
    <property type="entry name" value="Cyt_P450"/>
</dbReference>
<keyword evidence="4" id="KW-0479">Metal-binding</keyword>
<dbReference type="PROSITE" id="PS50975">
    <property type="entry name" value="ATP_GRASP"/>
    <property type="match status" value="1"/>
</dbReference>
<keyword evidence="8" id="KW-0464">Manganese</keyword>
<dbReference type="PRINTS" id="PR00463">
    <property type="entry name" value="EP450I"/>
</dbReference>
<dbReference type="Gene3D" id="3.30.1490.20">
    <property type="entry name" value="ATP-grasp fold, A domain"/>
    <property type="match status" value="1"/>
</dbReference>
<dbReference type="InterPro" id="IPR037123">
    <property type="entry name" value="PRibGlycinamide_synth_C_sf"/>
</dbReference>
<evidence type="ECO:0000313" key="16">
    <source>
        <dbReference type="Proteomes" id="UP000605986"/>
    </source>
</evidence>
<dbReference type="EC" id="6.3.4.13" evidence="2"/>
<reference evidence="15" key="1">
    <citation type="submission" date="2020-01" db="EMBL/GenBank/DDBJ databases">
        <title>Identification and distribution of gene clusters putatively required for synthesis of sphingolipid metabolism inhibitors in phylogenetically diverse species of the filamentous fungus Fusarium.</title>
        <authorList>
            <person name="Kim H.-S."/>
            <person name="Busman M."/>
            <person name="Brown D.W."/>
            <person name="Divon H."/>
            <person name="Uhlig S."/>
            <person name="Proctor R.H."/>
        </authorList>
    </citation>
    <scope>NUCLEOTIDE SEQUENCE</scope>
    <source>
        <strain evidence="15">NRRL 53441</strain>
    </source>
</reference>
<dbReference type="InterPro" id="IPR011761">
    <property type="entry name" value="ATP-grasp"/>
</dbReference>
<dbReference type="InterPro" id="IPR020560">
    <property type="entry name" value="PRibGlycinamide_synth_C-dom"/>
</dbReference>
<keyword evidence="3" id="KW-0436">Ligase</keyword>
<evidence type="ECO:0000256" key="6">
    <source>
        <dbReference type="ARBA" id="ARBA00022755"/>
    </source>
</evidence>
<dbReference type="GO" id="GO:0005506">
    <property type="term" value="F:iron ion binding"/>
    <property type="evidence" value="ECO:0007669"/>
    <property type="project" value="InterPro"/>
</dbReference>
<dbReference type="GO" id="GO:0005524">
    <property type="term" value="F:ATP binding"/>
    <property type="evidence" value="ECO:0007669"/>
    <property type="project" value="UniProtKB-UniRule"/>
</dbReference>
<dbReference type="EMBL" id="JAADJG010000520">
    <property type="protein sequence ID" value="KAF4445507.1"/>
    <property type="molecule type" value="Genomic_DNA"/>
</dbReference>
<dbReference type="PANTHER" id="PTHR43472:SF1">
    <property type="entry name" value="PHOSPHORIBOSYLAMINE--GLYCINE LIGASE, CHLOROPLASTIC"/>
    <property type="match status" value="1"/>
</dbReference>
<accession>A0A8H4K690</accession>
<dbReference type="Pfam" id="PF00067">
    <property type="entry name" value="p450"/>
    <property type="match status" value="1"/>
</dbReference>
<dbReference type="GO" id="GO:0006189">
    <property type="term" value="P:'de novo' IMP biosynthetic process"/>
    <property type="evidence" value="ECO:0007669"/>
    <property type="project" value="UniProtKB-UniPathway"/>
</dbReference>
<evidence type="ECO:0000256" key="11">
    <source>
        <dbReference type="ARBA" id="ARBA00042864"/>
    </source>
</evidence>
<dbReference type="Gene3D" id="3.40.50.20">
    <property type="match status" value="1"/>
</dbReference>
<dbReference type="InterPro" id="IPR020562">
    <property type="entry name" value="PRibGlycinamide_synth_N"/>
</dbReference>
<evidence type="ECO:0000256" key="3">
    <source>
        <dbReference type="ARBA" id="ARBA00022598"/>
    </source>
</evidence>
<dbReference type="FunFam" id="3.30.470.20:FF:000018">
    <property type="entry name" value="Trifunctional purine biosynthetic protein adenosine-3"/>
    <property type="match status" value="1"/>
</dbReference>
<dbReference type="InterPro" id="IPR036396">
    <property type="entry name" value="Cyt_P450_sf"/>
</dbReference>
<dbReference type="InterPro" id="IPR013815">
    <property type="entry name" value="ATP_grasp_subdomain_1"/>
</dbReference>
<dbReference type="Gene3D" id="3.30.470.20">
    <property type="entry name" value="ATP-grasp fold, B domain"/>
    <property type="match status" value="1"/>
</dbReference>
<comment type="similarity">
    <text evidence="9">Belongs to the GARS family.</text>
</comment>
<feature type="domain" description="ATP-grasp" evidence="14">
    <location>
        <begin position="507"/>
        <end position="715"/>
    </location>
</feature>
<evidence type="ECO:0000256" key="4">
    <source>
        <dbReference type="ARBA" id="ARBA00022723"/>
    </source>
</evidence>
<dbReference type="SUPFAM" id="SSF51246">
    <property type="entry name" value="Rudiment single hybrid motif"/>
    <property type="match status" value="1"/>
</dbReference>
<dbReference type="PANTHER" id="PTHR43472">
    <property type="entry name" value="PHOSPHORIBOSYLAMINE--GLYCINE LIGASE"/>
    <property type="match status" value="1"/>
</dbReference>
<evidence type="ECO:0000256" key="7">
    <source>
        <dbReference type="ARBA" id="ARBA00022840"/>
    </source>
</evidence>
<evidence type="ECO:0000259" key="14">
    <source>
        <dbReference type="PROSITE" id="PS50975"/>
    </source>
</evidence>
<dbReference type="SUPFAM" id="SSF56059">
    <property type="entry name" value="Glutathione synthetase ATP-binding domain-like"/>
    <property type="match status" value="1"/>
</dbReference>
<dbReference type="CDD" id="cd11069">
    <property type="entry name" value="CYP_FUM15-like"/>
    <property type="match status" value="1"/>
</dbReference>
<dbReference type="NCBIfam" id="TIGR00877">
    <property type="entry name" value="purD"/>
    <property type="match status" value="1"/>
</dbReference>